<dbReference type="Proteomes" id="UP001515943">
    <property type="component" value="Unassembled WGS sequence"/>
</dbReference>
<dbReference type="EMBL" id="VSRL01000031">
    <property type="protein sequence ID" value="NKE57378.1"/>
    <property type="molecule type" value="Genomic_DNA"/>
</dbReference>
<feature type="non-terminal residue" evidence="1">
    <location>
        <position position="1"/>
    </location>
</feature>
<proteinExistence type="predicted"/>
<sequence length="52" mass="5287">GIAGAAVVEDLTLSIPGSVTRFADLHPVDDPEVTEKLTVVIEGLAARATATV</sequence>
<accession>A0ABX1FEI6</accession>
<reference evidence="1 2" key="1">
    <citation type="submission" date="2019-08" db="EMBL/GenBank/DDBJ databases">
        <title>Lentzea from Indian Himalayas.</title>
        <authorList>
            <person name="Mandal S."/>
            <person name="Mallick Gupta A."/>
            <person name="Maiti P.K."/>
            <person name="Sarkar J."/>
            <person name="Mandal S."/>
        </authorList>
    </citation>
    <scope>NUCLEOTIDE SEQUENCE [LARGE SCALE GENOMIC DNA]</scope>
    <source>
        <strain evidence="1 2">PSKA42</strain>
    </source>
</reference>
<name>A0ABX1FEI6_9PSEU</name>
<protein>
    <submittedName>
        <fullName evidence="1">FMN reductase</fullName>
    </submittedName>
</protein>
<evidence type="ECO:0000313" key="1">
    <source>
        <dbReference type="EMBL" id="NKE57378.1"/>
    </source>
</evidence>
<gene>
    <name evidence="1" type="ORF">FXN61_11235</name>
</gene>
<evidence type="ECO:0000313" key="2">
    <source>
        <dbReference type="Proteomes" id="UP001515943"/>
    </source>
</evidence>
<organism evidence="1 2">
    <name type="scientific">Lentzea indica</name>
    <dbReference type="NCBI Taxonomy" id="2604800"/>
    <lineage>
        <taxon>Bacteria</taxon>
        <taxon>Bacillati</taxon>
        <taxon>Actinomycetota</taxon>
        <taxon>Actinomycetes</taxon>
        <taxon>Pseudonocardiales</taxon>
        <taxon>Pseudonocardiaceae</taxon>
        <taxon>Lentzea</taxon>
    </lineage>
</organism>
<comment type="caution">
    <text evidence="1">The sequence shown here is derived from an EMBL/GenBank/DDBJ whole genome shotgun (WGS) entry which is preliminary data.</text>
</comment>
<keyword evidence="2" id="KW-1185">Reference proteome</keyword>